<proteinExistence type="predicted"/>
<dbReference type="RefSeq" id="WP_173158469.1">
    <property type="nucleotide sequence ID" value="NZ_AP022871.1"/>
</dbReference>
<dbReference type="Gene3D" id="3.40.960.10">
    <property type="entry name" value="VSR Endonuclease"/>
    <property type="match status" value="1"/>
</dbReference>
<accession>A0A6F8YKZ0</accession>
<evidence type="ECO:0000313" key="3">
    <source>
        <dbReference type="EMBL" id="BCB86760.1"/>
    </source>
</evidence>
<evidence type="ECO:0000259" key="2">
    <source>
        <dbReference type="Pfam" id="PF09407"/>
    </source>
</evidence>
<feature type="domain" description="AbiEi antitoxin C-terminal" evidence="2">
    <location>
        <begin position="69"/>
        <end position="154"/>
    </location>
</feature>
<evidence type="ECO:0000259" key="1">
    <source>
        <dbReference type="Pfam" id="PF04480"/>
    </source>
</evidence>
<reference evidence="3 4" key="1">
    <citation type="submission" date="2020-03" db="EMBL/GenBank/DDBJ databases">
        <title>Whole genome shotgun sequence of Phytohabitans suffuscus NBRC 105367.</title>
        <authorList>
            <person name="Komaki H."/>
            <person name="Tamura T."/>
        </authorList>
    </citation>
    <scope>NUCLEOTIDE SEQUENCE [LARGE SCALE GENOMIC DNA]</scope>
    <source>
        <strain evidence="3 4">NBRC 105367</strain>
    </source>
</reference>
<feature type="domain" description="DUF559" evidence="1">
    <location>
        <begin position="229"/>
        <end position="292"/>
    </location>
</feature>
<dbReference type="Proteomes" id="UP000503011">
    <property type="component" value="Chromosome"/>
</dbReference>
<dbReference type="SUPFAM" id="SSF52980">
    <property type="entry name" value="Restriction endonuclease-like"/>
    <property type="match status" value="1"/>
</dbReference>
<dbReference type="Pfam" id="PF09407">
    <property type="entry name" value="AbiEi_1"/>
    <property type="match status" value="1"/>
</dbReference>
<sequence length="308" mass="34339">MPRRARVPRSRGFLPFRASAALAEGVLTRAMLRGPTWRRLLPDVFVNAQTALDHRVWCAAAALLLPADAALAGLSAAYTWGVNLLAPDAPVQVVMPPERRMRAHPRITVVRSPLPADDVVRFAGLPVTTPVRTAFDLGRRLPKVEAVMAVDALLYRRLVKPDALTAYTRQHQGWPGSRLVREVLTLAEPLTESPMETRLRLVIVDGGLPRPIAQHDITDSRGRFVARSDLAYPAAKIAIEYEGDHHRERATFQRDIARLNALREMGWLVLRFTAEDVLRKPDRVVSQVAAALRERGHDWNTSAVIRPV</sequence>
<dbReference type="EMBL" id="AP022871">
    <property type="protein sequence ID" value="BCB86760.1"/>
    <property type="molecule type" value="Genomic_DNA"/>
</dbReference>
<dbReference type="AlphaFoldDB" id="A0A6F8YKZ0"/>
<dbReference type="Pfam" id="PF04480">
    <property type="entry name" value="DUF559"/>
    <property type="match status" value="1"/>
</dbReference>
<dbReference type="InterPro" id="IPR011335">
    <property type="entry name" value="Restrct_endonuc-II-like"/>
</dbReference>
<dbReference type="KEGG" id="psuu:Psuf_040730"/>
<name>A0A6F8YKZ0_9ACTN</name>
<reference evidence="3 4" key="2">
    <citation type="submission" date="2020-03" db="EMBL/GenBank/DDBJ databases">
        <authorList>
            <person name="Ichikawa N."/>
            <person name="Kimura A."/>
            <person name="Kitahashi Y."/>
            <person name="Uohara A."/>
        </authorList>
    </citation>
    <scope>NUCLEOTIDE SEQUENCE [LARGE SCALE GENOMIC DNA]</scope>
    <source>
        <strain evidence="3 4">NBRC 105367</strain>
    </source>
</reference>
<dbReference type="InterPro" id="IPR007569">
    <property type="entry name" value="DUF559"/>
</dbReference>
<gene>
    <name evidence="3" type="ORF">Psuf_040730</name>
</gene>
<keyword evidence="4" id="KW-1185">Reference proteome</keyword>
<organism evidence="3 4">
    <name type="scientific">Phytohabitans suffuscus</name>
    <dbReference type="NCBI Taxonomy" id="624315"/>
    <lineage>
        <taxon>Bacteria</taxon>
        <taxon>Bacillati</taxon>
        <taxon>Actinomycetota</taxon>
        <taxon>Actinomycetes</taxon>
        <taxon>Micromonosporales</taxon>
        <taxon>Micromonosporaceae</taxon>
    </lineage>
</organism>
<evidence type="ECO:0000313" key="4">
    <source>
        <dbReference type="Proteomes" id="UP000503011"/>
    </source>
</evidence>
<dbReference type="InterPro" id="IPR018547">
    <property type="entry name" value="AbiEi_C"/>
</dbReference>
<protein>
    <submittedName>
        <fullName evidence="3">Uncharacterized protein</fullName>
    </submittedName>
</protein>